<dbReference type="AlphaFoldDB" id="A0A066YRG6"/>
<dbReference type="EC" id="2.7.13.3" evidence="2"/>
<feature type="transmembrane region" description="Helical" evidence="9">
    <location>
        <begin position="37"/>
        <end position="56"/>
    </location>
</feature>
<dbReference type="InterPro" id="IPR025828">
    <property type="entry name" value="Put_sensor_dom"/>
</dbReference>
<keyword evidence="14" id="KW-1185">Reference proteome</keyword>
<evidence type="ECO:0000256" key="1">
    <source>
        <dbReference type="ARBA" id="ARBA00000085"/>
    </source>
</evidence>
<dbReference type="GO" id="GO:0005524">
    <property type="term" value="F:ATP binding"/>
    <property type="evidence" value="ECO:0007669"/>
    <property type="project" value="UniProtKB-KW"/>
</dbReference>
<dbReference type="PANTHER" id="PTHR24421:SF10">
    <property type="entry name" value="NITRATE_NITRITE SENSOR PROTEIN NARQ"/>
    <property type="match status" value="1"/>
</dbReference>
<evidence type="ECO:0000256" key="6">
    <source>
        <dbReference type="ARBA" id="ARBA00022777"/>
    </source>
</evidence>
<dbReference type="PATRIC" id="fig|1348663.4.peg.7330"/>
<dbReference type="eggNOG" id="COG4585">
    <property type="taxonomic scope" value="Bacteria"/>
</dbReference>
<evidence type="ECO:0000256" key="4">
    <source>
        <dbReference type="ARBA" id="ARBA00022679"/>
    </source>
</evidence>
<name>A0A066YRG6_9ACTN</name>
<dbReference type="GO" id="GO:0016020">
    <property type="term" value="C:membrane"/>
    <property type="evidence" value="ECO:0007669"/>
    <property type="project" value="InterPro"/>
</dbReference>
<evidence type="ECO:0000256" key="9">
    <source>
        <dbReference type="SAM" id="Phobius"/>
    </source>
</evidence>
<evidence type="ECO:0000256" key="8">
    <source>
        <dbReference type="ARBA" id="ARBA00023012"/>
    </source>
</evidence>
<comment type="caution">
    <text evidence="13">The sequence shown here is derived from an EMBL/GenBank/DDBJ whole genome shotgun (WGS) entry which is preliminary data.</text>
</comment>
<feature type="transmembrane region" description="Helical" evidence="9">
    <location>
        <begin position="12"/>
        <end position="31"/>
    </location>
</feature>
<dbReference type="Gene3D" id="1.20.5.1930">
    <property type="match status" value="1"/>
</dbReference>
<feature type="domain" description="Signal transduction histidine kinase subgroup 3 dimerisation and phosphoacceptor" evidence="11">
    <location>
        <begin position="213"/>
        <end position="278"/>
    </location>
</feature>
<protein>
    <recommendedName>
        <fullName evidence="2">histidine kinase</fullName>
        <ecNumber evidence="2">2.7.13.3</ecNumber>
    </recommendedName>
</protein>
<dbReference type="GO" id="GO:0000155">
    <property type="term" value="F:phosphorelay sensor kinase activity"/>
    <property type="evidence" value="ECO:0007669"/>
    <property type="project" value="InterPro"/>
</dbReference>
<evidence type="ECO:0000256" key="3">
    <source>
        <dbReference type="ARBA" id="ARBA00022553"/>
    </source>
</evidence>
<dbReference type="GO" id="GO:0046983">
    <property type="term" value="F:protein dimerization activity"/>
    <property type="evidence" value="ECO:0007669"/>
    <property type="project" value="InterPro"/>
</dbReference>
<dbReference type="PANTHER" id="PTHR24421">
    <property type="entry name" value="NITRATE/NITRITE SENSOR PROTEIN NARX-RELATED"/>
    <property type="match status" value="1"/>
</dbReference>
<keyword evidence="9" id="KW-0472">Membrane</keyword>
<dbReference type="RefSeq" id="WP_035870196.1">
    <property type="nucleotide sequence ID" value="NZ_KK853997.1"/>
</dbReference>
<keyword evidence="6 13" id="KW-0418">Kinase</keyword>
<dbReference type="CDD" id="cd16917">
    <property type="entry name" value="HATPase_UhpB-NarQ-NarX-like"/>
    <property type="match status" value="1"/>
</dbReference>
<gene>
    <name evidence="13" type="ORF">KCH_75790</name>
</gene>
<proteinExistence type="predicted"/>
<dbReference type="Proteomes" id="UP000027178">
    <property type="component" value="Unassembled WGS sequence"/>
</dbReference>
<feature type="domain" description="Putative sensor" evidence="12">
    <location>
        <begin position="14"/>
        <end position="184"/>
    </location>
</feature>
<evidence type="ECO:0000256" key="5">
    <source>
        <dbReference type="ARBA" id="ARBA00022741"/>
    </source>
</evidence>
<feature type="transmembrane region" description="Helical" evidence="9">
    <location>
        <begin position="111"/>
        <end position="132"/>
    </location>
</feature>
<dbReference type="SUPFAM" id="SSF55874">
    <property type="entry name" value="ATPase domain of HSP90 chaperone/DNA topoisomerase II/histidine kinase"/>
    <property type="match status" value="1"/>
</dbReference>
<comment type="catalytic activity">
    <reaction evidence="1">
        <text>ATP + protein L-histidine = ADP + protein N-phospho-L-histidine.</text>
        <dbReference type="EC" id="2.7.13.3"/>
    </reaction>
</comment>
<sequence length="400" mass="42208">MRRWWRVRAGDAGFLVVGVPMALVGGAYALAALYAGVLLSLTVVGLPVTALALAGARELGRPHRWLTGRLLGESVPVPGPAARPRGLVARIRAALTDTVAWRTLGYLLLRLPLGVLGLGVLLLPAACGWLLGFPLWLRLLEQGPHPAGPLDLLAPLLGLALLLLTPPLIRLAADANRRLGRHLLGPARDQQRVQDLEAARHTLLTTGAERLRALERDLHDGTQARLVALAITLSLADDTLTPAADPRLRTLLDRARTQTDETIAELRALTQGLRPTGLDAGLPEALTALAAGCAVPVEVRIDLPQRPDESVEQTLWYCAAELLTNISKHSGATTAALTLTATATRARLTVHDDGRGTANTTPGHGLHGLADRLAAVDGTLRISSPAGGPTAVTVELPLTL</sequence>
<organism evidence="13 14">
    <name type="scientific">Kitasatospora cheerisanensis KCTC 2395</name>
    <dbReference type="NCBI Taxonomy" id="1348663"/>
    <lineage>
        <taxon>Bacteria</taxon>
        <taxon>Bacillati</taxon>
        <taxon>Actinomycetota</taxon>
        <taxon>Actinomycetes</taxon>
        <taxon>Kitasatosporales</taxon>
        <taxon>Streptomycetaceae</taxon>
        <taxon>Kitasatospora</taxon>
    </lineage>
</organism>
<feature type="domain" description="Histidine kinase/HSP90-like ATPase" evidence="10">
    <location>
        <begin position="313"/>
        <end position="399"/>
    </location>
</feature>
<keyword evidence="3" id="KW-0597">Phosphoprotein</keyword>
<dbReference type="InterPro" id="IPR011712">
    <property type="entry name" value="Sig_transdc_His_kin_sub3_dim/P"/>
</dbReference>
<keyword evidence="5" id="KW-0547">Nucleotide-binding</keyword>
<feature type="transmembrane region" description="Helical" evidence="9">
    <location>
        <begin position="152"/>
        <end position="173"/>
    </location>
</feature>
<dbReference type="Pfam" id="PF13796">
    <property type="entry name" value="Sensor"/>
    <property type="match status" value="1"/>
</dbReference>
<dbReference type="InterPro" id="IPR003594">
    <property type="entry name" value="HATPase_dom"/>
</dbReference>
<evidence type="ECO:0000259" key="11">
    <source>
        <dbReference type="Pfam" id="PF07730"/>
    </source>
</evidence>
<keyword evidence="7" id="KW-0067">ATP-binding</keyword>
<keyword evidence="4 13" id="KW-0808">Transferase</keyword>
<evidence type="ECO:0000313" key="14">
    <source>
        <dbReference type="Proteomes" id="UP000027178"/>
    </source>
</evidence>
<reference evidence="13 14" key="1">
    <citation type="submission" date="2014-05" db="EMBL/GenBank/DDBJ databases">
        <title>Draft Genome Sequence of Kitasatospora cheerisanensis KCTC 2395.</title>
        <authorList>
            <person name="Nam D.H."/>
        </authorList>
    </citation>
    <scope>NUCLEOTIDE SEQUENCE [LARGE SCALE GENOMIC DNA]</scope>
    <source>
        <strain evidence="13 14">KCTC 2395</strain>
    </source>
</reference>
<evidence type="ECO:0000313" key="13">
    <source>
        <dbReference type="EMBL" id="KDN80661.1"/>
    </source>
</evidence>
<keyword evidence="9" id="KW-0812">Transmembrane</keyword>
<dbReference type="EMBL" id="JNBY01000165">
    <property type="protein sequence ID" value="KDN80661.1"/>
    <property type="molecule type" value="Genomic_DNA"/>
</dbReference>
<accession>A0A066YRG6</accession>
<evidence type="ECO:0000259" key="10">
    <source>
        <dbReference type="Pfam" id="PF02518"/>
    </source>
</evidence>
<dbReference type="Pfam" id="PF02518">
    <property type="entry name" value="HATPase_c"/>
    <property type="match status" value="1"/>
</dbReference>
<dbReference type="HOGENOM" id="CLU_000445_20_2_11"/>
<dbReference type="Gene3D" id="3.30.565.10">
    <property type="entry name" value="Histidine kinase-like ATPase, C-terminal domain"/>
    <property type="match status" value="1"/>
</dbReference>
<dbReference type="InterPro" id="IPR036890">
    <property type="entry name" value="HATPase_C_sf"/>
</dbReference>
<dbReference type="InterPro" id="IPR050482">
    <property type="entry name" value="Sensor_HK_TwoCompSys"/>
</dbReference>
<evidence type="ECO:0000256" key="2">
    <source>
        <dbReference type="ARBA" id="ARBA00012438"/>
    </source>
</evidence>
<evidence type="ECO:0000256" key="7">
    <source>
        <dbReference type="ARBA" id="ARBA00022840"/>
    </source>
</evidence>
<keyword evidence="9" id="KW-1133">Transmembrane helix</keyword>
<keyword evidence="8" id="KW-0902">Two-component regulatory system</keyword>
<dbReference type="Pfam" id="PF07730">
    <property type="entry name" value="HisKA_3"/>
    <property type="match status" value="1"/>
</dbReference>
<evidence type="ECO:0000259" key="12">
    <source>
        <dbReference type="Pfam" id="PF13796"/>
    </source>
</evidence>